<proteinExistence type="predicted"/>
<evidence type="ECO:0000313" key="2">
    <source>
        <dbReference type="Proteomes" id="UP000789525"/>
    </source>
</evidence>
<dbReference type="Proteomes" id="UP000789525">
    <property type="component" value="Unassembled WGS sequence"/>
</dbReference>
<name>A0ACA9JV96_9GLOM</name>
<protein>
    <submittedName>
        <fullName evidence="1">1001_t:CDS:1</fullName>
    </submittedName>
</protein>
<reference evidence="1" key="1">
    <citation type="submission" date="2021-06" db="EMBL/GenBank/DDBJ databases">
        <authorList>
            <person name="Kallberg Y."/>
            <person name="Tangrot J."/>
            <person name="Rosling A."/>
        </authorList>
    </citation>
    <scope>NUCLEOTIDE SEQUENCE</scope>
    <source>
        <strain evidence="1">CL356</strain>
    </source>
</reference>
<keyword evidence="2" id="KW-1185">Reference proteome</keyword>
<dbReference type="EMBL" id="CAJVPT010000060">
    <property type="protein sequence ID" value="CAG8438289.1"/>
    <property type="molecule type" value="Genomic_DNA"/>
</dbReference>
<sequence>MPARKKVSVESDSSHVPNGTSSATSFDSSNTSLRNPSRNSSKQPSNPKINLVFSKRFTFPMSRSAMDYEKLPKFIDETLRYINSFNYPYEMFYELNGEVRVFSSRTDDTMKALKDVCESDEGKNVDSVYILAEKAGVKTFLAYNVDFVAFVTFLLNLLWYIFVGSRESRNSAMVLGVGLCIWVYWKLAADEMEWVEEDI</sequence>
<organism evidence="1 2">
    <name type="scientific">Acaulospora colombiana</name>
    <dbReference type="NCBI Taxonomy" id="27376"/>
    <lineage>
        <taxon>Eukaryota</taxon>
        <taxon>Fungi</taxon>
        <taxon>Fungi incertae sedis</taxon>
        <taxon>Mucoromycota</taxon>
        <taxon>Glomeromycotina</taxon>
        <taxon>Glomeromycetes</taxon>
        <taxon>Diversisporales</taxon>
        <taxon>Acaulosporaceae</taxon>
        <taxon>Acaulospora</taxon>
    </lineage>
</organism>
<comment type="caution">
    <text evidence="1">The sequence shown here is derived from an EMBL/GenBank/DDBJ whole genome shotgun (WGS) entry which is preliminary data.</text>
</comment>
<evidence type="ECO:0000313" key="1">
    <source>
        <dbReference type="EMBL" id="CAG8438289.1"/>
    </source>
</evidence>
<accession>A0ACA9JV96</accession>
<gene>
    <name evidence="1" type="ORF">ACOLOM_LOCUS65</name>
</gene>